<dbReference type="Proteomes" id="UP001160148">
    <property type="component" value="Unassembled WGS sequence"/>
</dbReference>
<dbReference type="EMBL" id="CARXXK010000002">
    <property type="protein sequence ID" value="CAI6352668.1"/>
    <property type="molecule type" value="Genomic_DNA"/>
</dbReference>
<comment type="caution">
    <text evidence="1">The sequence shown here is derived from an EMBL/GenBank/DDBJ whole genome shotgun (WGS) entry which is preliminary data.</text>
</comment>
<evidence type="ECO:0000313" key="2">
    <source>
        <dbReference type="EMBL" id="CAI6357595.1"/>
    </source>
</evidence>
<reference evidence="1 3" key="1">
    <citation type="submission" date="2023-01" db="EMBL/GenBank/DDBJ databases">
        <authorList>
            <person name="Whitehead M."/>
        </authorList>
    </citation>
    <scope>NUCLEOTIDE SEQUENCE [LARGE SCALE GENOMIC DNA]</scope>
</reference>
<protein>
    <submittedName>
        <fullName evidence="1">Uncharacterized protein</fullName>
    </submittedName>
</protein>
<evidence type="ECO:0000313" key="3">
    <source>
        <dbReference type="Proteomes" id="UP001160148"/>
    </source>
</evidence>
<proteinExistence type="predicted"/>
<organism evidence="1 3">
    <name type="scientific">Macrosiphum euphorbiae</name>
    <name type="common">potato aphid</name>
    <dbReference type="NCBI Taxonomy" id="13131"/>
    <lineage>
        <taxon>Eukaryota</taxon>
        <taxon>Metazoa</taxon>
        <taxon>Ecdysozoa</taxon>
        <taxon>Arthropoda</taxon>
        <taxon>Hexapoda</taxon>
        <taxon>Insecta</taxon>
        <taxon>Pterygota</taxon>
        <taxon>Neoptera</taxon>
        <taxon>Paraneoptera</taxon>
        <taxon>Hemiptera</taxon>
        <taxon>Sternorrhyncha</taxon>
        <taxon>Aphidomorpha</taxon>
        <taxon>Aphidoidea</taxon>
        <taxon>Aphididae</taxon>
        <taxon>Macrosiphini</taxon>
        <taxon>Macrosiphum</taxon>
    </lineage>
</organism>
<gene>
    <name evidence="2" type="ORF">MEUPH1_LOCUS13204</name>
    <name evidence="1" type="ORF">MEUPH1_LOCUS8880</name>
</gene>
<accession>A0AAV0WA29</accession>
<dbReference type="EMBL" id="CARXXK010000002">
    <property type="protein sequence ID" value="CAI6357595.1"/>
    <property type="molecule type" value="Genomic_DNA"/>
</dbReference>
<name>A0AAV0WA29_9HEMI</name>
<sequence length="215" mass="25161">MLNIIEFVTENVLLNLKFEVFLFFWLAASQVTSKKFSRSQLCEILKDCKGKSLEEKYLFLEEKLMKITNCPEEKKNVLSHSLKFFKSDYKKKWIKASYQDERFIKNNENWLSSSIELPYWPVKPTTTLKPGRPSKAFKELSDCSKRRKTKDLREQVSVEELTYAASVSQRTSGNNNAAKLIKYVTTTPTRATKCRKLITTAQKQLITKNLHHKRH</sequence>
<keyword evidence="3" id="KW-1185">Reference proteome</keyword>
<evidence type="ECO:0000313" key="1">
    <source>
        <dbReference type="EMBL" id="CAI6352668.1"/>
    </source>
</evidence>
<dbReference type="AlphaFoldDB" id="A0AAV0WA29"/>